<accession>A0A2P5C2R2</accession>
<sequence length="92" mass="10106">MEFFGLSRCWWTLVIQEILLRPQQLSTLAETMLQKAFTNGGGGGGGGSAAAAAFPMMEEVKACVLYENQRRLCIQILGCKLLRGEIIECSHI</sequence>
<dbReference type="EMBL" id="JXTB01000184">
    <property type="protein sequence ID" value="PON55363.1"/>
    <property type="molecule type" value="Genomic_DNA"/>
</dbReference>
<protein>
    <submittedName>
        <fullName evidence="1">Uncharacterized protein</fullName>
    </submittedName>
</protein>
<organism evidence="1 2">
    <name type="scientific">Parasponia andersonii</name>
    <name type="common">Sponia andersonii</name>
    <dbReference type="NCBI Taxonomy" id="3476"/>
    <lineage>
        <taxon>Eukaryota</taxon>
        <taxon>Viridiplantae</taxon>
        <taxon>Streptophyta</taxon>
        <taxon>Embryophyta</taxon>
        <taxon>Tracheophyta</taxon>
        <taxon>Spermatophyta</taxon>
        <taxon>Magnoliopsida</taxon>
        <taxon>eudicotyledons</taxon>
        <taxon>Gunneridae</taxon>
        <taxon>Pentapetalae</taxon>
        <taxon>rosids</taxon>
        <taxon>fabids</taxon>
        <taxon>Rosales</taxon>
        <taxon>Cannabaceae</taxon>
        <taxon>Parasponia</taxon>
    </lineage>
</organism>
<comment type="caution">
    <text evidence="1">The sequence shown here is derived from an EMBL/GenBank/DDBJ whole genome shotgun (WGS) entry which is preliminary data.</text>
</comment>
<dbReference type="Proteomes" id="UP000237105">
    <property type="component" value="Unassembled WGS sequence"/>
</dbReference>
<proteinExistence type="predicted"/>
<dbReference type="AlphaFoldDB" id="A0A2P5C2R2"/>
<evidence type="ECO:0000313" key="1">
    <source>
        <dbReference type="EMBL" id="PON55363.1"/>
    </source>
</evidence>
<name>A0A2P5C2R2_PARAD</name>
<keyword evidence="2" id="KW-1185">Reference proteome</keyword>
<evidence type="ECO:0000313" key="2">
    <source>
        <dbReference type="Proteomes" id="UP000237105"/>
    </source>
</evidence>
<reference evidence="2" key="1">
    <citation type="submission" date="2016-06" db="EMBL/GenBank/DDBJ databases">
        <title>Parallel loss of symbiosis genes in relatives of nitrogen-fixing non-legume Parasponia.</title>
        <authorList>
            <person name="Van Velzen R."/>
            <person name="Holmer R."/>
            <person name="Bu F."/>
            <person name="Rutten L."/>
            <person name="Van Zeijl A."/>
            <person name="Liu W."/>
            <person name="Santuari L."/>
            <person name="Cao Q."/>
            <person name="Sharma T."/>
            <person name="Shen D."/>
            <person name="Roswanjaya Y."/>
            <person name="Wardhani T."/>
            <person name="Kalhor M.S."/>
            <person name="Jansen J."/>
            <person name="Van den Hoogen J."/>
            <person name="Gungor B."/>
            <person name="Hartog M."/>
            <person name="Hontelez J."/>
            <person name="Verver J."/>
            <person name="Yang W.-C."/>
            <person name="Schijlen E."/>
            <person name="Repin R."/>
            <person name="Schilthuizen M."/>
            <person name="Schranz E."/>
            <person name="Heidstra R."/>
            <person name="Miyata K."/>
            <person name="Fedorova E."/>
            <person name="Kohlen W."/>
            <person name="Bisseling T."/>
            <person name="Smit S."/>
            <person name="Geurts R."/>
        </authorList>
    </citation>
    <scope>NUCLEOTIDE SEQUENCE [LARGE SCALE GENOMIC DNA]</scope>
    <source>
        <strain evidence="2">cv. WU1-14</strain>
    </source>
</reference>
<gene>
    <name evidence="1" type="ORF">PanWU01x14_188570</name>
</gene>